<proteinExistence type="predicted"/>
<dbReference type="EMBL" id="CP095855">
    <property type="protein sequence ID" value="UPK69480.1"/>
    <property type="molecule type" value="Genomic_DNA"/>
</dbReference>
<organism evidence="1 2">
    <name type="scientific">Chitinophaga filiformis</name>
    <name type="common">Myxococcus filiformis</name>
    <name type="synonym">Flexibacter filiformis</name>
    <dbReference type="NCBI Taxonomy" id="104663"/>
    <lineage>
        <taxon>Bacteria</taxon>
        <taxon>Pseudomonadati</taxon>
        <taxon>Bacteroidota</taxon>
        <taxon>Chitinophagia</taxon>
        <taxon>Chitinophagales</taxon>
        <taxon>Chitinophagaceae</taxon>
        <taxon>Chitinophaga</taxon>
    </lineage>
</organism>
<dbReference type="Proteomes" id="UP000830198">
    <property type="component" value="Chromosome"/>
</dbReference>
<accession>A0ABY4I1I7</accession>
<dbReference type="RefSeq" id="WP_247811770.1">
    <property type="nucleotide sequence ID" value="NZ_CP095855.1"/>
</dbReference>
<keyword evidence="2" id="KW-1185">Reference proteome</keyword>
<sequence length="224" mass="26485">MNWNRNYHFFLIFGDSTNDQAPWNNKIWKENVHLRIDFLLKHSSFYKKTGLGTIQYVPKPNSQYFETLKLGKLTWNESSHEKWTITTLDSQRQFHRMDIWTPSRGTCAKLGSAPDIFFSISNERSTYNMEHVEFEWFAVLAVAVDIPCDINNIVLDLSQSMLAKKTVYRERAWLQPIQQAPWQFINGIQDTVSYGIYTEGPHNIHKTPFRNLQFVPFWETIWEA</sequence>
<name>A0ABY4I1I7_CHIFI</name>
<protein>
    <submittedName>
        <fullName evidence="1">Uncharacterized protein</fullName>
    </submittedName>
</protein>
<gene>
    <name evidence="1" type="ORF">MYF79_31445</name>
</gene>
<evidence type="ECO:0000313" key="1">
    <source>
        <dbReference type="EMBL" id="UPK69480.1"/>
    </source>
</evidence>
<evidence type="ECO:0000313" key="2">
    <source>
        <dbReference type="Proteomes" id="UP000830198"/>
    </source>
</evidence>
<reference evidence="1 2" key="1">
    <citation type="submission" date="2022-04" db="EMBL/GenBank/DDBJ databases">
        <title>The arsenic-methylating capacity of Chitinophaga filiformis YT5 during chitin decomposition.</title>
        <authorList>
            <person name="Chen G."/>
            <person name="Liang Y."/>
        </authorList>
    </citation>
    <scope>NUCLEOTIDE SEQUENCE [LARGE SCALE GENOMIC DNA]</scope>
    <source>
        <strain evidence="1 2">YT5</strain>
    </source>
</reference>